<keyword evidence="7" id="KW-1185">Reference proteome</keyword>
<dbReference type="InterPro" id="IPR008333">
    <property type="entry name" value="Cbr1-like_FAD-bd_dom"/>
</dbReference>
<keyword evidence="6" id="KW-0560">Oxidoreductase</keyword>
<keyword evidence="3" id="KW-0547">Nucleotide-binding</keyword>
<comment type="catalytic activity">
    <reaction evidence="4">
        <text>2 reduced [2Fe-2S]-[ferredoxin] + NADP(+) + H(+) = 2 oxidized [2Fe-2S]-[ferredoxin] + NADPH</text>
        <dbReference type="Rhea" id="RHEA:20125"/>
        <dbReference type="Rhea" id="RHEA-COMP:10000"/>
        <dbReference type="Rhea" id="RHEA-COMP:10001"/>
        <dbReference type="ChEBI" id="CHEBI:15378"/>
        <dbReference type="ChEBI" id="CHEBI:33737"/>
        <dbReference type="ChEBI" id="CHEBI:33738"/>
        <dbReference type="ChEBI" id="CHEBI:57783"/>
        <dbReference type="ChEBI" id="CHEBI:58349"/>
        <dbReference type="EC" id="1.18.1.2"/>
    </reaction>
</comment>
<dbReference type="GO" id="GO:0000166">
    <property type="term" value="F:nucleotide binding"/>
    <property type="evidence" value="ECO:0007669"/>
    <property type="project" value="UniProtKB-KW"/>
</dbReference>
<dbReference type="PRINTS" id="PR00410">
    <property type="entry name" value="PHEHYDRXLASE"/>
</dbReference>
<dbReference type="KEGG" id="kso:CKSOR_00457"/>
<evidence type="ECO:0000313" key="7">
    <source>
        <dbReference type="Proteomes" id="UP000266796"/>
    </source>
</evidence>
<dbReference type="InterPro" id="IPR033892">
    <property type="entry name" value="FNR_bac"/>
</dbReference>
<sequence>MEFSIEKVQKIYTWIPNKLYSIFITNNNFHKFTPGQFTRLGLSIENNNIFRAYSIVSSPKEKYLEFYYNVINNGYLTPFLAKLMPNDEIFIDKKSYGILSIDNIMPNRNLLLIASGTGLSPYISILRNNKIWSNFKKIIIIHTVKYENELGYKQEILSYVNKKLVIYKPIVTQEKNTFIMKKRLTVLFDTGEINKFLDEQITPENTSMMICGNPSLVNDMRLILKNLNFQTSRLNKIGHVIFEKYWQ</sequence>
<dbReference type="InterPro" id="IPR001433">
    <property type="entry name" value="OxRdtase_FAD/NAD-bd"/>
</dbReference>
<dbReference type="InterPro" id="IPR039261">
    <property type="entry name" value="FNR_nucleotide-bd"/>
</dbReference>
<dbReference type="EC" id="1.18.1.2" evidence="2"/>
<protein>
    <recommendedName>
        <fullName evidence="2">ferredoxin--NADP(+) reductase</fullName>
        <ecNumber evidence="2">1.18.1.2</ecNumber>
    </recommendedName>
</protein>
<dbReference type="RefSeq" id="WP_108673975.1">
    <property type="nucleotide sequence ID" value="NZ_CP025628.1"/>
</dbReference>
<reference evidence="6 7" key="1">
    <citation type="journal article" date="2018" name="Parasitology">
        <title>The reduced genome of Candidatus Kinetoplastibacterium sorsogonicusi, the endosymbiont of Kentomonas sorsogonicus (Trypanosomatidae): loss of the haem-synthesis pathway.</title>
        <authorList>
            <person name="Silva F.M."/>
            <person name="Kostygov A.Y."/>
            <person name="Spodareva V.V."/>
            <person name="Butenko A."/>
            <person name="Tossou R."/>
            <person name="Lukes J."/>
            <person name="Yurchenko V."/>
            <person name="Alves J.M.P."/>
        </authorList>
    </citation>
    <scope>NUCLEOTIDE SEQUENCE [LARGE SCALE GENOMIC DNA]</scope>
    <source>
        <strain evidence="6 7">MF-08</strain>
    </source>
</reference>
<dbReference type="Gene3D" id="2.40.30.10">
    <property type="entry name" value="Translation factors"/>
    <property type="match status" value="1"/>
</dbReference>
<organism evidence="6 7">
    <name type="scientific">Candidatus Kinetoplastidibacterium kentomonadis</name>
    <dbReference type="NCBI Taxonomy" id="1576550"/>
    <lineage>
        <taxon>Bacteria</taxon>
        <taxon>Pseudomonadati</taxon>
        <taxon>Pseudomonadota</taxon>
        <taxon>Betaproteobacteria</taxon>
        <taxon>Candidatus Kinetoplastidibacterium</taxon>
    </lineage>
</organism>
<evidence type="ECO:0000256" key="1">
    <source>
        <dbReference type="ARBA" id="ARBA00008312"/>
    </source>
</evidence>
<dbReference type="OrthoDB" id="9784483at2"/>
<dbReference type="Pfam" id="PF00970">
    <property type="entry name" value="FAD_binding_6"/>
    <property type="match status" value="1"/>
</dbReference>
<comment type="similarity">
    <text evidence="1">Belongs to the ferredoxin--NADP reductase type 1 family.</text>
</comment>
<dbReference type="GO" id="GO:0004324">
    <property type="term" value="F:ferredoxin-NADP+ reductase activity"/>
    <property type="evidence" value="ECO:0007669"/>
    <property type="project" value="UniProtKB-EC"/>
</dbReference>
<evidence type="ECO:0000256" key="2">
    <source>
        <dbReference type="ARBA" id="ARBA00013223"/>
    </source>
</evidence>
<dbReference type="Proteomes" id="UP000266796">
    <property type="component" value="Chromosome"/>
</dbReference>
<dbReference type="InterPro" id="IPR017927">
    <property type="entry name" value="FAD-bd_FR_type"/>
</dbReference>
<dbReference type="InterPro" id="IPR001709">
    <property type="entry name" value="Flavoprot_Pyr_Nucl_cyt_Rdtase"/>
</dbReference>
<dbReference type="AlphaFoldDB" id="A0A3Q8EUB8"/>
<dbReference type="SUPFAM" id="SSF52343">
    <property type="entry name" value="Ferredoxin reductase-like, C-terminal NADP-linked domain"/>
    <property type="match status" value="1"/>
</dbReference>
<name>A0A3Q8EUB8_9PROT</name>
<dbReference type="EMBL" id="CP025628">
    <property type="protein sequence ID" value="AWD32569.1"/>
    <property type="molecule type" value="Genomic_DNA"/>
</dbReference>
<dbReference type="GO" id="GO:0034599">
    <property type="term" value="P:cellular response to oxidative stress"/>
    <property type="evidence" value="ECO:0007669"/>
    <property type="project" value="TreeGrafter"/>
</dbReference>
<dbReference type="PANTHER" id="PTHR47878:SF2">
    <property type="entry name" value="OXIDOREDUCTASE FAD_NAD(P)-BINDING DOMAIN PROTEIN"/>
    <property type="match status" value="1"/>
</dbReference>
<proteinExistence type="inferred from homology"/>
<dbReference type="Pfam" id="PF00175">
    <property type="entry name" value="NAD_binding_1"/>
    <property type="match status" value="1"/>
</dbReference>
<evidence type="ECO:0000313" key="6">
    <source>
        <dbReference type="EMBL" id="AWD32569.1"/>
    </source>
</evidence>
<dbReference type="CDD" id="cd06195">
    <property type="entry name" value="FNR1"/>
    <property type="match status" value="1"/>
</dbReference>
<dbReference type="Gene3D" id="3.40.50.80">
    <property type="entry name" value="Nucleotide-binding domain of ferredoxin-NADP reductase (FNR) module"/>
    <property type="match status" value="1"/>
</dbReference>
<dbReference type="PANTHER" id="PTHR47878">
    <property type="entry name" value="OXIDOREDUCTASE FAD/NAD(P)-BINDING DOMAIN PROTEIN"/>
    <property type="match status" value="1"/>
</dbReference>
<evidence type="ECO:0000256" key="3">
    <source>
        <dbReference type="ARBA" id="ARBA00022741"/>
    </source>
</evidence>
<dbReference type="GO" id="GO:0042167">
    <property type="term" value="P:heme catabolic process"/>
    <property type="evidence" value="ECO:0007669"/>
    <property type="project" value="TreeGrafter"/>
</dbReference>
<dbReference type="SUPFAM" id="SSF63380">
    <property type="entry name" value="Riboflavin synthase domain-like"/>
    <property type="match status" value="1"/>
</dbReference>
<dbReference type="PROSITE" id="PS51384">
    <property type="entry name" value="FAD_FR"/>
    <property type="match status" value="1"/>
</dbReference>
<evidence type="ECO:0000256" key="4">
    <source>
        <dbReference type="ARBA" id="ARBA00047776"/>
    </source>
</evidence>
<dbReference type="InterPro" id="IPR051930">
    <property type="entry name" value="FNR_type-1"/>
</dbReference>
<gene>
    <name evidence="6" type="primary">fpr_2</name>
    <name evidence="6" type="ORF">CKSOR_00457</name>
</gene>
<feature type="domain" description="FAD-binding FR-type" evidence="5">
    <location>
        <begin position="1"/>
        <end position="102"/>
    </location>
</feature>
<dbReference type="PRINTS" id="PR00371">
    <property type="entry name" value="FPNCR"/>
</dbReference>
<dbReference type="InterPro" id="IPR017938">
    <property type="entry name" value="Riboflavin_synthase-like_b-brl"/>
</dbReference>
<evidence type="ECO:0000259" key="5">
    <source>
        <dbReference type="PROSITE" id="PS51384"/>
    </source>
</evidence>
<accession>A0A3Q8EUB8</accession>